<protein>
    <submittedName>
        <fullName evidence="2">Uncharacterized protein</fullName>
    </submittedName>
</protein>
<keyword evidence="3" id="KW-1185">Reference proteome</keyword>
<dbReference type="Proteomes" id="UP001054945">
    <property type="component" value="Unassembled WGS sequence"/>
</dbReference>
<evidence type="ECO:0000313" key="2">
    <source>
        <dbReference type="EMBL" id="GIY14654.1"/>
    </source>
</evidence>
<dbReference type="AlphaFoldDB" id="A0AAV4R0S4"/>
<organism evidence="2 3">
    <name type="scientific">Caerostris extrusa</name>
    <name type="common">Bark spider</name>
    <name type="synonym">Caerostris bankana</name>
    <dbReference type="NCBI Taxonomy" id="172846"/>
    <lineage>
        <taxon>Eukaryota</taxon>
        <taxon>Metazoa</taxon>
        <taxon>Ecdysozoa</taxon>
        <taxon>Arthropoda</taxon>
        <taxon>Chelicerata</taxon>
        <taxon>Arachnida</taxon>
        <taxon>Araneae</taxon>
        <taxon>Araneomorphae</taxon>
        <taxon>Entelegynae</taxon>
        <taxon>Araneoidea</taxon>
        <taxon>Araneidae</taxon>
        <taxon>Caerostris</taxon>
    </lineage>
</organism>
<gene>
    <name evidence="2" type="ORF">CEXT_472691</name>
</gene>
<evidence type="ECO:0000256" key="1">
    <source>
        <dbReference type="SAM" id="MobiDB-lite"/>
    </source>
</evidence>
<feature type="compositionally biased region" description="Low complexity" evidence="1">
    <location>
        <begin position="76"/>
        <end position="88"/>
    </location>
</feature>
<comment type="caution">
    <text evidence="2">The sequence shown here is derived from an EMBL/GenBank/DDBJ whole genome shotgun (WGS) entry which is preliminary data.</text>
</comment>
<sequence length="142" mass="16966">MERRFKATSSNPNDNDRTVSGYFRSSVESLRRLQPKMSPQPSPKKGRRRHTSEITVPPFAQIEQAMHYQTMRHHQQQQQQQQLQLQQQQLQQQQLQQQQLIQQQQQLQQQQLQQAPQYIQFYQKTPLQSPGKSKFNSKLLQK</sequence>
<feature type="region of interest" description="Disordered" evidence="1">
    <location>
        <begin position="1"/>
        <end position="88"/>
    </location>
</feature>
<reference evidence="2 3" key="1">
    <citation type="submission" date="2021-06" db="EMBL/GenBank/DDBJ databases">
        <title>Caerostris extrusa draft genome.</title>
        <authorList>
            <person name="Kono N."/>
            <person name="Arakawa K."/>
        </authorList>
    </citation>
    <scope>NUCLEOTIDE SEQUENCE [LARGE SCALE GENOMIC DNA]</scope>
</reference>
<proteinExistence type="predicted"/>
<name>A0AAV4R0S4_CAEEX</name>
<accession>A0AAV4R0S4</accession>
<dbReference type="EMBL" id="BPLR01007126">
    <property type="protein sequence ID" value="GIY14654.1"/>
    <property type="molecule type" value="Genomic_DNA"/>
</dbReference>
<evidence type="ECO:0000313" key="3">
    <source>
        <dbReference type="Proteomes" id="UP001054945"/>
    </source>
</evidence>